<dbReference type="GO" id="GO:0016209">
    <property type="term" value="F:antioxidant activity"/>
    <property type="evidence" value="ECO:0007669"/>
    <property type="project" value="InterPro"/>
</dbReference>
<dbReference type="InterPro" id="IPR036249">
    <property type="entry name" value="Thioredoxin-like_sf"/>
</dbReference>
<keyword evidence="3" id="KW-1185">Reference proteome</keyword>
<reference evidence="2 3" key="1">
    <citation type="journal article" date="2014" name="Syst. Appl. Microbiol.">
        <title>Complete genomes of freshwater sulfur oxidizers Sulfuricella denitrificans skB26 and Sulfuritalea hydrogenivorans sk43H: genetic insights into the sulfur oxidation pathway of betaproteobacteria.</title>
        <authorList>
            <person name="Watanabe T."/>
            <person name="Kojima H."/>
            <person name="Fukui M."/>
        </authorList>
    </citation>
    <scope>NUCLEOTIDE SEQUENCE [LARGE SCALE GENOMIC DNA]</scope>
    <source>
        <strain evidence="2">DSM22779</strain>
    </source>
</reference>
<dbReference type="KEGG" id="shd:SUTH_01216"/>
<dbReference type="HOGENOM" id="CLU_132019_0_0_4"/>
<dbReference type="OrthoDB" id="9809746at2"/>
<dbReference type="Gene3D" id="3.40.30.10">
    <property type="entry name" value="Glutaredoxin"/>
    <property type="match status" value="1"/>
</dbReference>
<evidence type="ECO:0000313" key="2">
    <source>
        <dbReference type="EMBL" id="BAO29016.1"/>
    </source>
</evidence>
<evidence type="ECO:0000259" key="1">
    <source>
        <dbReference type="PROSITE" id="PS51352"/>
    </source>
</evidence>
<dbReference type="Pfam" id="PF00578">
    <property type="entry name" value="AhpC-TSA"/>
    <property type="match status" value="1"/>
</dbReference>
<dbReference type="STRING" id="1223802.SUTH_01216"/>
<dbReference type="SUPFAM" id="SSF52833">
    <property type="entry name" value="Thioredoxin-like"/>
    <property type="match status" value="1"/>
</dbReference>
<accession>W0SD87</accession>
<organism evidence="2 3">
    <name type="scientific">Sulfuritalea hydrogenivorans sk43H</name>
    <dbReference type="NCBI Taxonomy" id="1223802"/>
    <lineage>
        <taxon>Bacteria</taxon>
        <taxon>Pseudomonadati</taxon>
        <taxon>Pseudomonadota</taxon>
        <taxon>Betaproteobacteria</taxon>
        <taxon>Nitrosomonadales</taxon>
        <taxon>Sterolibacteriaceae</taxon>
        <taxon>Sulfuritalea</taxon>
    </lineage>
</organism>
<sequence>MNPPRVLIPRQPVPALDAPVLGGGHFNLAVSPAPTFNLLVFYRGLHCPLCAKYLIELERLHDDFVQRGVLPLAISSDNAERAEAMARKINAAKLKFCHDLPLSTARAWGLTISTSRGKTSIGIDEPALFSEPGLFLVKPDGTLYWGSTQTMPFARPHFDEILGAIDFVVKNDYPARGEYLGSV</sequence>
<dbReference type="RefSeq" id="WP_041097888.1">
    <property type="nucleotide sequence ID" value="NZ_AP012547.1"/>
</dbReference>
<dbReference type="InterPro" id="IPR013766">
    <property type="entry name" value="Thioredoxin_domain"/>
</dbReference>
<gene>
    <name evidence="2" type="ORF">SUTH_01216</name>
</gene>
<dbReference type="PROSITE" id="PS51352">
    <property type="entry name" value="THIOREDOXIN_2"/>
    <property type="match status" value="1"/>
</dbReference>
<dbReference type="InterPro" id="IPR000866">
    <property type="entry name" value="AhpC/TSA"/>
</dbReference>
<dbReference type="EMBL" id="AP012547">
    <property type="protein sequence ID" value="BAO29016.1"/>
    <property type="molecule type" value="Genomic_DNA"/>
</dbReference>
<dbReference type="GO" id="GO:0016491">
    <property type="term" value="F:oxidoreductase activity"/>
    <property type="evidence" value="ECO:0007669"/>
    <property type="project" value="InterPro"/>
</dbReference>
<protein>
    <recommendedName>
        <fullName evidence="1">Thioredoxin domain-containing protein</fullName>
    </recommendedName>
</protein>
<evidence type="ECO:0000313" key="3">
    <source>
        <dbReference type="Proteomes" id="UP000031637"/>
    </source>
</evidence>
<proteinExistence type="predicted"/>
<dbReference type="AlphaFoldDB" id="W0SD87"/>
<dbReference type="Proteomes" id="UP000031637">
    <property type="component" value="Chromosome"/>
</dbReference>
<dbReference type="CDD" id="cd02970">
    <property type="entry name" value="PRX_like2"/>
    <property type="match status" value="1"/>
</dbReference>
<feature type="domain" description="Thioredoxin" evidence="1">
    <location>
        <begin position="7"/>
        <end position="170"/>
    </location>
</feature>
<name>W0SD87_9PROT</name>